<organism evidence="3 4">
    <name type="scientific">Armillaria borealis</name>
    <dbReference type="NCBI Taxonomy" id="47425"/>
    <lineage>
        <taxon>Eukaryota</taxon>
        <taxon>Fungi</taxon>
        <taxon>Dikarya</taxon>
        <taxon>Basidiomycota</taxon>
        <taxon>Agaricomycotina</taxon>
        <taxon>Agaricomycetes</taxon>
        <taxon>Agaricomycetidae</taxon>
        <taxon>Agaricales</taxon>
        <taxon>Marasmiineae</taxon>
        <taxon>Physalacriaceae</taxon>
        <taxon>Armillaria</taxon>
    </lineage>
</organism>
<protein>
    <recommendedName>
        <fullName evidence="2">Endonuclease/exonuclease/phosphatase domain-containing protein</fullName>
    </recommendedName>
</protein>
<dbReference type="GO" id="GO:0003824">
    <property type="term" value="F:catalytic activity"/>
    <property type="evidence" value="ECO:0007669"/>
    <property type="project" value="InterPro"/>
</dbReference>
<dbReference type="EMBL" id="JAUEPT010000090">
    <property type="protein sequence ID" value="KAK0432727.1"/>
    <property type="molecule type" value="Genomic_DNA"/>
</dbReference>
<feature type="compositionally biased region" description="Basic and acidic residues" evidence="1">
    <location>
        <begin position="303"/>
        <end position="315"/>
    </location>
</feature>
<reference evidence="3" key="1">
    <citation type="submission" date="2023-06" db="EMBL/GenBank/DDBJ databases">
        <authorList>
            <consortium name="Lawrence Berkeley National Laboratory"/>
            <person name="Ahrendt S."/>
            <person name="Sahu N."/>
            <person name="Indic B."/>
            <person name="Wong-Bajracharya J."/>
            <person name="Merenyi Z."/>
            <person name="Ke H.-M."/>
            <person name="Monk M."/>
            <person name="Kocsube S."/>
            <person name="Drula E."/>
            <person name="Lipzen A."/>
            <person name="Balint B."/>
            <person name="Henrissat B."/>
            <person name="Andreopoulos B."/>
            <person name="Martin F.M."/>
            <person name="Harder C.B."/>
            <person name="Rigling D."/>
            <person name="Ford K.L."/>
            <person name="Foster G.D."/>
            <person name="Pangilinan J."/>
            <person name="Papanicolaou A."/>
            <person name="Barry K."/>
            <person name="LaButti K."/>
            <person name="Viragh M."/>
            <person name="Koriabine M."/>
            <person name="Yan M."/>
            <person name="Riley R."/>
            <person name="Champramary S."/>
            <person name="Plett K.L."/>
            <person name="Tsai I.J."/>
            <person name="Slot J."/>
            <person name="Sipos G."/>
            <person name="Plett J."/>
            <person name="Nagy L.G."/>
            <person name="Grigoriev I.V."/>
        </authorList>
    </citation>
    <scope>NUCLEOTIDE SEQUENCE</scope>
    <source>
        <strain evidence="3">FPL87.14</strain>
    </source>
</reference>
<accession>A0AA39IYB1</accession>
<proteinExistence type="predicted"/>
<dbReference type="SUPFAM" id="SSF56219">
    <property type="entry name" value="DNase I-like"/>
    <property type="match status" value="1"/>
</dbReference>
<evidence type="ECO:0000256" key="1">
    <source>
        <dbReference type="SAM" id="MobiDB-lite"/>
    </source>
</evidence>
<feature type="compositionally biased region" description="Polar residues" evidence="1">
    <location>
        <begin position="316"/>
        <end position="327"/>
    </location>
</feature>
<evidence type="ECO:0000313" key="3">
    <source>
        <dbReference type="EMBL" id="KAK0432727.1"/>
    </source>
</evidence>
<sequence length="651" mass="72391">MPDAKDDSSGTGERLTISLKARHPIPDGHDGQGDDDAESELSMPEMMGDDEFAIPDKSEESNASQSELRSSTGPKLNRWASECIAATSQNSKAKATPSPSPSPSKGNKSMRQRTSNMAKPRIPPPNVIPSSLHSEFLNEFGYDIDVLESEDFVVEGEARMNQVMIGKLVEMGARSYETVHGVQQNNNQMMATLTRDLTSLKGQVAAQDSKIKKHMEAQKRTTTMIKELQDKVSCLGRQAAEVDAWGSDEEKNEMEGVLAVIRVELQGVQKLAQDAIAGLEKTFLRMFVFTRMATLERTVDHDDGRRNDYAAHDSYTRPTNSQTNNGYRQDRGSVAPPDIGNSHPTSQPPSVNGALHLLPPRVTGALNNSHGDPMQDHTTGSPTPLMASHSFKMCAPLLLRYSEARQWIWLKRLFGDQGIPHPWHMCAFQPVKWWNGFIINELVTPTHETKVTIQSWNINGDFVAKMICPKFQRLLACYDINFFQETHLRPDQHLTIPLPLNYKILSCARPPSLTFDDPWGSVAIVISHHIQYQVREEFSGPNFLVIQVGKCLLYCTYLLPESSDWSMSTLTDDPCDCLAASLARARQVGFNVIILGDLNAHTGNRHVSPNHPVRISVDKKVSMRGHWLLQLLKDTDIVLLNGIVPLSPSSA</sequence>
<evidence type="ECO:0000313" key="4">
    <source>
        <dbReference type="Proteomes" id="UP001175226"/>
    </source>
</evidence>
<feature type="region of interest" description="Disordered" evidence="1">
    <location>
        <begin position="1"/>
        <end position="130"/>
    </location>
</feature>
<feature type="compositionally biased region" description="Polar residues" evidence="1">
    <location>
        <begin position="105"/>
        <end position="117"/>
    </location>
</feature>
<dbReference type="Gene3D" id="3.60.10.10">
    <property type="entry name" value="Endonuclease/exonuclease/phosphatase"/>
    <property type="match status" value="1"/>
</dbReference>
<dbReference type="Pfam" id="PF03372">
    <property type="entry name" value="Exo_endo_phos"/>
    <property type="match status" value="1"/>
</dbReference>
<dbReference type="AlphaFoldDB" id="A0AA39IYB1"/>
<name>A0AA39IYB1_9AGAR</name>
<feature type="compositionally biased region" description="Polar residues" evidence="1">
    <location>
        <begin position="61"/>
        <end position="74"/>
    </location>
</feature>
<dbReference type="Proteomes" id="UP001175226">
    <property type="component" value="Unassembled WGS sequence"/>
</dbReference>
<feature type="region of interest" description="Disordered" evidence="1">
    <location>
        <begin position="303"/>
        <end position="383"/>
    </location>
</feature>
<gene>
    <name evidence="3" type="ORF">EV421DRAFT_1742112</name>
</gene>
<dbReference type="InterPro" id="IPR005135">
    <property type="entry name" value="Endo/exonuclease/phosphatase"/>
</dbReference>
<feature type="domain" description="Endonuclease/exonuclease/phosphatase" evidence="2">
    <location>
        <begin position="455"/>
        <end position="604"/>
    </location>
</feature>
<keyword evidence="4" id="KW-1185">Reference proteome</keyword>
<dbReference type="InterPro" id="IPR036691">
    <property type="entry name" value="Endo/exonu/phosph_ase_sf"/>
</dbReference>
<feature type="compositionally biased region" description="Polar residues" evidence="1">
    <location>
        <begin position="365"/>
        <end position="382"/>
    </location>
</feature>
<comment type="caution">
    <text evidence="3">The sequence shown here is derived from an EMBL/GenBank/DDBJ whole genome shotgun (WGS) entry which is preliminary data.</text>
</comment>
<evidence type="ECO:0000259" key="2">
    <source>
        <dbReference type="Pfam" id="PF03372"/>
    </source>
</evidence>